<dbReference type="GO" id="GO:0030313">
    <property type="term" value="C:cell envelope"/>
    <property type="evidence" value="ECO:0007669"/>
    <property type="project" value="UniProtKB-SubCell"/>
</dbReference>
<feature type="compositionally biased region" description="Basic and acidic residues" evidence="5">
    <location>
        <begin position="152"/>
        <end position="165"/>
    </location>
</feature>
<dbReference type="SUPFAM" id="SSF53807">
    <property type="entry name" value="Helical backbone' metal receptor"/>
    <property type="match status" value="1"/>
</dbReference>
<dbReference type="Pfam" id="PF01297">
    <property type="entry name" value="ZnuA"/>
    <property type="match status" value="1"/>
</dbReference>
<dbReference type="RefSeq" id="WP_172825580.1">
    <property type="nucleotide sequence ID" value="NZ_LT629692.1"/>
</dbReference>
<evidence type="ECO:0000256" key="1">
    <source>
        <dbReference type="ARBA" id="ARBA00004196"/>
    </source>
</evidence>
<keyword evidence="2" id="KW-0813">Transport</keyword>
<dbReference type="PROSITE" id="PS51257">
    <property type="entry name" value="PROKAR_LIPOPROTEIN"/>
    <property type="match status" value="1"/>
</dbReference>
<dbReference type="AlphaFoldDB" id="A0A1G7UYK1"/>
<feature type="signal peptide" evidence="6">
    <location>
        <begin position="1"/>
        <end position="22"/>
    </location>
</feature>
<feature type="compositionally biased region" description="Low complexity" evidence="5">
    <location>
        <begin position="139"/>
        <end position="151"/>
    </location>
</feature>
<feature type="chain" id="PRO_5038806554" evidence="6">
    <location>
        <begin position="23"/>
        <end position="346"/>
    </location>
</feature>
<dbReference type="InterPro" id="IPR050492">
    <property type="entry name" value="Bact_metal-bind_prot9"/>
</dbReference>
<dbReference type="STRING" id="370764.SAMN04489810_0538"/>
<evidence type="ECO:0000256" key="5">
    <source>
        <dbReference type="SAM" id="MobiDB-lite"/>
    </source>
</evidence>
<evidence type="ECO:0000256" key="3">
    <source>
        <dbReference type="ARBA" id="ARBA00022723"/>
    </source>
</evidence>
<sequence length="346" mass="35658">MHYRHAPLAAFVLGMSATLALAGCASGTPEATGTVAAASDRITVVASTDVYAQIAEEIGGDFVDVTAIVSSPAQDPHSFEPSARDQLAVARADLIIENGGGYDAFVDALIESSGSGAPVLTAVEFSHDWPENEGHADPSTGSGTEGESAGAEDAHDHAHDADGHDHVEGFNEHVWYDPHTIVHLAEDIAHELGELLPAEAGTFTANADAFGEGITGLEDSLAAIVADHTGEQVFFTEPVPLYLVAAAGLENVTPEAFTEAVEEGQDVAPSTLLDALKLLRSGEVAVVIANSQTGGAETTQVLDEAGSLAIPVLEFSETLPEGQTYLSWMQANIEALTGALAGTPAP</sequence>
<evidence type="ECO:0000313" key="7">
    <source>
        <dbReference type="EMBL" id="SDG52675.1"/>
    </source>
</evidence>
<dbReference type="PANTHER" id="PTHR42953:SF1">
    <property type="entry name" value="METAL-BINDING PROTEIN HI_0362-RELATED"/>
    <property type="match status" value="1"/>
</dbReference>
<keyword evidence="8" id="KW-1185">Reference proteome</keyword>
<accession>A0A1G7UYK1</accession>
<dbReference type="PANTHER" id="PTHR42953">
    <property type="entry name" value="HIGH-AFFINITY ZINC UPTAKE SYSTEM PROTEIN ZNUA-RELATED"/>
    <property type="match status" value="1"/>
</dbReference>
<evidence type="ECO:0000256" key="2">
    <source>
        <dbReference type="ARBA" id="ARBA00022448"/>
    </source>
</evidence>
<dbReference type="Proteomes" id="UP000199009">
    <property type="component" value="Chromosome I"/>
</dbReference>
<reference evidence="7 8" key="1">
    <citation type="submission" date="2016-10" db="EMBL/GenBank/DDBJ databases">
        <authorList>
            <person name="de Groot N.N."/>
        </authorList>
    </citation>
    <scope>NUCLEOTIDE SEQUENCE [LARGE SCALE GENOMIC DNA]</scope>
    <source>
        <strain evidence="7 8">DSM 23142</strain>
    </source>
</reference>
<keyword evidence="4 6" id="KW-0732">Signal</keyword>
<protein>
    <submittedName>
        <fullName evidence="7">Zinc/manganese transport system substrate-binding protein</fullName>
    </submittedName>
</protein>
<evidence type="ECO:0000313" key="8">
    <source>
        <dbReference type="Proteomes" id="UP000199009"/>
    </source>
</evidence>
<dbReference type="EMBL" id="LT629692">
    <property type="protein sequence ID" value="SDG52675.1"/>
    <property type="molecule type" value="Genomic_DNA"/>
</dbReference>
<name>A0A1G7UYK1_9MICO</name>
<gene>
    <name evidence="7" type="ORF">SAMN04489810_0538</name>
</gene>
<dbReference type="Gene3D" id="3.40.50.1980">
    <property type="entry name" value="Nitrogenase molybdenum iron protein domain"/>
    <property type="match status" value="2"/>
</dbReference>
<evidence type="ECO:0000256" key="6">
    <source>
        <dbReference type="SAM" id="SignalP"/>
    </source>
</evidence>
<comment type="subcellular location">
    <subcellularLocation>
        <location evidence="1">Cell envelope</location>
    </subcellularLocation>
</comment>
<dbReference type="GO" id="GO:0030001">
    <property type="term" value="P:metal ion transport"/>
    <property type="evidence" value="ECO:0007669"/>
    <property type="project" value="InterPro"/>
</dbReference>
<feature type="region of interest" description="Disordered" evidence="5">
    <location>
        <begin position="128"/>
        <end position="165"/>
    </location>
</feature>
<proteinExistence type="predicted"/>
<organism evidence="7 8">
    <name type="scientific">Microbacterium pygmaeum</name>
    <dbReference type="NCBI Taxonomy" id="370764"/>
    <lineage>
        <taxon>Bacteria</taxon>
        <taxon>Bacillati</taxon>
        <taxon>Actinomycetota</taxon>
        <taxon>Actinomycetes</taxon>
        <taxon>Micrococcales</taxon>
        <taxon>Microbacteriaceae</taxon>
        <taxon>Microbacterium</taxon>
    </lineage>
</organism>
<evidence type="ECO:0000256" key="4">
    <source>
        <dbReference type="ARBA" id="ARBA00022729"/>
    </source>
</evidence>
<dbReference type="InterPro" id="IPR006127">
    <property type="entry name" value="ZnuA-like"/>
</dbReference>
<keyword evidence="3" id="KW-0479">Metal-binding</keyword>
<dbReference type="GO" id="GO:0046872">
    <property type="term" value="F:metal ion binding"/>
    <property type="evidence" value="ECO:0007669"/>
    <property type="project" value="UniProtKB-KW"/>
</dbReference>